<keyword evidence="4" id="KW-1185">Reference proteome</keyword>
<feature type="compositionally biased region" description="Basic and acidic residues" evidence="1">
    <location>
        <begin position="129"/>
        <end position="143"/>
    </location>
</feature>
<keyword evidence="2" id="KW-1133">Transmembrane helix</keyword>
<name>A0AAV2RAU0_MEGNR</name>
<evidence type="ECO:0000256" key="1">
    <source>
        <dbReference type="SAM" id="MobiDB-lite"/>
    </source>
</evidence>
<proteinExistence type="predicted"/>
<feature type="region of interest" description="Disordered" evidence="1">
    <location>
        <begin position="122"/>
        <end position="143"/>
    </location>
</feature>
<dbReference type="InterPro" id="IPR004156">
    <property type="entry name" value="OATP"/>
</dbReference>
<feature type="non-terminal residue" evidence="3">
    <location>
        <position position="160"/>
    </location>
</feature>
<feature type="transmembrane region" description="Helical" evidence="2">
    <location>
        <begin position="89"/>
        <end position="112"/>
    </location>
</feature>
<keyword evidence="2" id="KW-0472">Membrane</keyword>
<dbReference type="Pfam" id="PF03137">
    <property type="entry name" value="OATP"/>
    <property type="match status" value="1"/>
</dbReference>
<gene>
    <name evidence="3" type="ORF">MNOR_LOCUS22941</name>
</gene>
<dbReference type="GO" id="GO:0043252">
    <property type="term" value="P:sodium-independent organic anion transport"/>
    <property type="evidence" value="ECO:0007669"/>
    <property type="project" value="TreeGrafter"/>
</dbReference>
<dbReference type="PANTHER" id="PTHR11388">
    <property type="entry name" value="ORGANIC ANION TRANSPORTER"/>
    <property type="match status" value="1"/>
</dbReference>
<comment type="caution">
    <text evidence="3">The sequence shown here is derived from an EMBL/GenBank/DDBJ whole genome shotgun (WGS) entry which is preliminary data.</text>
</comment>
<feature type="transmembrane region" description="Helical" evidence="2">
    <location>
        <begin position="37"/>
        <end position="62"/>
    </location>
</feature>
<evidence type="ECO:0000313" key="3">
    <source>
        <dbReference type="EMBL" id="CAL4122219.1"/>
    </source>
</evidence>
<dbReference type="GO" id="GO:0015347">
    <property type="term" value="F:sodium-independent organic anion transmembrane transporter activity"/>
    <property type="evidence" value="ECO:0007669"/>
    <property type="project" value="TreeGrafter"/>
</dbReference>
<dbReference type="EMBL" id="CAXKWB010019721">
    <property type="protein sequence ID" value="CAL4122219.1"/>
    <property type="molecule type" value="Genomic_DNA"/>
</dbReference>
<evidence type="ECO:0008006" key="5">
    <source>
        <dbReference type="Google" id="ProtNLM"/>
    </source>
</evidence>
<reference evidence="3 4" key="1">
    <citation type="submission" date="2024-05" db="EMBL/GenBank/DDBJ databases">
        <authorList>
            <person name="Wallberg A."/>
        </authorList>
    </citation>
    <scope>NUCLEOTIDE SEQUENCE [LARGE SCALE GENOMIC DNA]</scope>
</reference>
<organism evidence="3 4">
    <name type="scientific">Meganyctiphanes norvegica</name>
    <name type="common">Northern krill</name>
    <name type="synonym">Thysanopoda norvegica</name>
    <dbReference type="NCBI Taxonomy" id="48144"/>
    <lineage>
        <taxon>Eukaryota</taxon>
        <taxon>Metazoa</taxon>
        <taxon>Ecdysozoa</taxon>
        <taxon>Arthropoda</taxon>
        <taxon>Crustacea</taxon>
        <taxon>Multicrustacea</taxon>
        <taxon>Malacostraca</taxon>
        <taxon>Eumalacostraca</taxon>
        <taxon>Eucarida</taxon>
        <taxon>Euphausiacea</taxon>
        <taxon>Euphausiidae</taxon>
        <taxon>Meganyctiphanes</taxon>
    </lineage>
</organism>
<dbReference type="GO" id="GO:0016323">
    <property type="term" value="C:basolateral plasma membrane"/>
    <property type="evidence" value="ECO:0007669"/>
    <property type="project" value="TreeGrafter"/>
</dbReference>
<sequence length="160" mass="17892">MIYYVAIQVASSMVYASGRVGSVLVHLRSVEDRDKGLAMGTMTVIMSLVAFIPAPIIMGAVVDSACLVWDTTCGKEGNCWFYDSEQFRYIIHIVPAIIIFISILGDFVVFYYSDQLDIYGERDPDDPFDDGKETELSEEKKDLLTEKPKPQLDNARAFAS</sequence>
<protein>
    <recommendedName>
        <fullName evidence="5">Solute carrier organic anion transporter family member 5A1</fullName>
    </recommendedName>
</protein>
<dbReference type="AlphaFoldDB" id="A0AAV2RAU0"/>
<keyword evidence="2" id="KW-0812">Transmembrane</keyword>
<accession>A0AAV2RAU0</accession>
<feature type="transmembrane region" description="Helical" evidence="2">
    <location>
        <begin position="6"/>
        <end position="25"/>
    </location>
</feature>
<dbReference type="PANTHER" id="PTHR11388:SF76">
    <property type="entry name" value="SOLUTE CARRIER ORGANIC ANION TRANSPORTER FAMILY MEMBER"/>
    <property type="match status" value="1"/>
</dbReference>
<evidence type="ECO:0000313" key="4">
    <source>
        <dbReference type="Proteomes" id="UP001497623"/>
    </source>
</evidence>
<dbReference type="Proteomes" id="UP001497623">
    <property type="component" value="Unassembled WGS sequence"/>
</dbReference>
<evidence type="ECO:0000256" key="2">
    <source>
        <dbReference type="SAM" id="Phobius"/>
    </source>
</evidence>